<dbReference type="InterPro" id="IPR022450">
    <property type="entry name" value="TsaD"/>
</dbReference>
<dbReference type="GO" id="GO:0005506">
    <property type="term" value="F:iron ion binding"/>
    <property type="evidence" value="ECO:0007669"/>
    <property type="project" value="UniProtKB-UniRule"/>
</dbReference>
<dbReference type="GO" id="GO:0002949">
    <property type="term" value="P:tRNA threonylcarbamoyladenosine modification"/>
    <property type="evidence" value="ECO:0007669"/>
    <property type="project" value="UniProtKB-UniRule"/>
</dbReference>
<feature type="binding site" evidence="8">
    <location>
        <position position="184"/>
    </location>
    <ligand>
        <name>substrate</name>
    </ligand>
</feature>
<dbReference type="PANTHER" id="PTHR11735">
    <property type="entry name" value="TRNA N6-ADENOSINE THREONYLCARBAMOYLTRANSFERASE"/>
    <property type="match status" value="1"/>
</dbReference>
<feature type="binding site" evidence="8">
    <location>
        <position position="302"/>
    </location>
    <ligand>
        <name>Fe cation</name>
        <dbReference type="ChEBI" id="CHEBI:24875"/>
    </ligand>
</feature>
<feature type="binding site" evidence="8">
    <location>
        <position position="274"/>
    </location>
    <ligand>
        <name>substrate</name>
    </ligand>
</feature>
<feature type="domain" description="Gcp-like" evidence="9">
    <location>
        <begin position="24"/>
        <end position="308"/>
    </location>
</feature>
<evidence type="ECO:0000256" key="2">
    <source>
        <dbReference type="ARBA" id="ARBA00022679"/>
    </source>
</evidence>
<gene>
    <name evidence="8" type="primary">tsaD</name>
    <name evidence="10" type="ORF">BECKLPF1236B_GA0070989_11417</name>
</gene>
<keyword evidence="3 8" id="KW-0819">tRNA processing</keyword>
<evidence type="ECO:0000256" key="7">
    <source>
        <dbReference type="ARBA" id="ARBA00048117"/>
    </source>
</evidence>
<dbReference type="GO" id="GO:0061711">
    <property type="term" value="F:tRNA N(6)-L-threonylcarbamoyladenine synthase activity"/>
    <property type="evidence" value="ECO:0007669"/>
    <property type="project" value="UniProtKB-EC"/>
</dbReference>
<dbReference type="Pfam" id="PF00814">
    <property type="entry name" value="TsaD"/>
    <property type="match status" value="1"/>
</dbReference>
<dbReference type="PANTHER" id="PTHR11735:SF6">
    <property type="entry name" value="TRNA N6-ADENOSINE THREONYLCARBAMOYLTRANSFERASE, MITOCHONDRIAL"/>
    <property type="match status" value="1"/>
</dbReference>
<keyword evidence="2 8" id="KW-0808">Transferase</keyword>
<dbReference type="EC" id="2.3.1.234" evidence="8"/>
<sequence length="355" mass="37529">MIILGIETACDDTAVAIVRDGHDVLSSIVLTESSAHERFGGIVPELAARAQVELIMPCLDLALNEAKLTLGEIDAIAVNNRHGLLRSIVVGVAAAKTLSFALGVPLIPIHHIEGHIYSALIESPSLPWPHVCLTVSGGHNLLLHAKEHGEYELLGRTLDDAAGEAYDKLARRLGLGFPGGVVIDKLAAQGDSKAYPLPRPMLNDGTCDFSFSGLKTAVTNLLDEIEKSGSQPKLPDIAASFQAAVVDVLIGKVLVAVRRAGVSTVTVVGGVAANSSLRTRLMALGQAHGFDVVCPSIKYCTDNAAMVSCAAYYRGVENAVPLDQGLEALSNAPLGDLQEYYAVKKHKNQREFAST</sequence>
<comment type="similarity">
    <text evidence="8">Belongs to the KAE1 / TsaD family.</text>
</comment>
<keyword evidence="4 8" id="KW-0479">Metal-binding</keyword>
<keyword evidence="1 8" id="KW-0963">Cytoplasm</keyword>
<feature type="binding site" evidence="8">
    <location>
        <begin position="134"/>
        <end position="138"/>
    </location>
    <ligand>
        <name>substrate</name>
    </ligand>
</feature>
<dbReference type="InterPro" id="IPR000905">
    <property type="entry name" value="Gcp-like_dom"/>
</dbReference>
<dbReference type="SUPFAM" id="SSF53067">
    <property type="entry name" value="Actin-like ATPase domain"/>
    <property type="match status" value="2"/>
</dbReference>
<dbReference type="NCBIfam" id="TIGR00329">
    <property type="entry name" value="gcp_kae1"/>
    <property type="match status" value="1"/>
</dbReference>
<dbReference type="Gene3D" id="3.30.420.40">
    <property type="match status" value="2"/>
</dbReference>
<evidence type="ECO:0000313" key="10">
    <source>
        <dbReference type="EMBL" id="VFK18420.1"/>
    </source>
</evidence>
<comment type="subcellular location">
    <subcellularLocation>
        <location evidence="8">Cytoplasm</location>
    </subcellularLocation>
</comment>
<feature type="binding site" evidence="8">
    <location>
        <position position="180"/>
    </location>
    <ligand>
        <name>substrate</name>
    </ligand>
</feature>
<dbReference type="GO" id="GO:0005737">
    <property type="term" value="C:cytoplasm"/>
    <property type="evidence" value="ECO:0007669"/>
    <property type="project" value="UniProtKB-SubCell"/>
</dbReference>
<feature type="binding site" evidence="8">
    <location>
        <position position="167"/>
    </location>
    <ligand>
        <name>substrate</name>
    </ligand>
</feature>
<comment type="function">
    <text evidence="8">Required for the formation of a threonylcarbamoyl group on adenosine at position 37 (t(6)A37) in tRNAs that read codons beginning with adenine. Is involved in the transfer of the threonylcarbamoyl moiety of threonylcarbamoyl-AMP (TC-AMP) to the N6 group of A37, together with TsaE and TsaB. TsaD likely plays a direct catalytic role in this reaction.</text>
</comment>
<keyword evidence="6 8" id="KW-0012">Acyltransferase</keyword>
<dbReference type="PRINTS" id="PR00789">
    <property type="entry name" value="OSIALOPTASE"/>
</dbReference>
<proteinExistence type="inferred from homology"/>
<evidence type="ECO:0000256" key="5">
    <source>
        <dbReference type="ARBA" id="ARBA00023004"/>
    </source>
</evidence>
<feature type="binding site" evidence="8">
    <location>
        <position position="115"/>
    </location>
    <ligand>
        <name>Fe cation</name>
        <dbReference type="ChEBI" id="CHEBI:24875"/>
    </ligand>
</feature>
<evidence type="ECO:0000256" key="3">
    <source>
        <dbReference type="ARBA" id="ARBA00022694"/>
    </source>
</evidence>
<keyword evidence="5 8" id="KW-0408">Iron</keyword>
<dbReference type="FunFam" id="3.30.420.40:FF:000012">
    <property type="entry name" value="tRNA N6-adenosine threonylcarbamoyltransferase"/>
    <property type="match status" value="1"/>
</dbReference>
<dbReference type="AlphaFoldDB" id="A0A450WN28"/>
<organism evidence="10">
    <name type="scientific">Candidatus Kentrum sp. LPFa</name>
    <dbReference type="NCBI Taxonomy" id="2126335"/>
    <lineage>
        <taxon>Bacteria</taxon>
        <taxon>Pseudomonadati</taxon>
        <taxon>Pseudomonadota</taxon>
        <taxon>Gammaproteobacteria</taxon>
        <taxon>Candidatus Kentrum</taxon>
    </lineage>
</organism>
<dbReference type="FunFam" id="3.30.420.40:FF:000040">
    <property type="entry name" value="tRNA N6-adenosine threonylcarbamoyltransferase"/>
    <property type="match status" value="1"/>
</dbReference>
<feature type="binding site" evidence="8">
    <location>
        <position position="111"/>
    </location>
    <ligand>
        <name>Fe cation</name>
        <dbReference type="ChEBI" id="CHEBI:24875"/>
    </ligand>
</feature>
<comment type="catalytic activity">
    <reaction evidence="7 8">
        <text>L-threonylcarbamoyladenylate + adenosine(37) in tRNA = N(6)-L-threonylcarbamoyladenosine(37) in tRNA + AMP + H(+)</text>
        <dbReference type="Rhea" id="RHEA:37059"/>
        <dbReference type="Rhea" id="RHEA-COMP:10162"/>
        <dbReference type="Rhea" id="RHEA-COMP:10163"/>
        <dbReference type="ChEBI" id="CHEBI:15378"/>
        <dbReference type="ChEBI" id="CHEBI:73682"/>
        <dbReference type="ChEBI" id="CHEBI:74411"/>
        <dbReference type="ChEBI" id="CHEBI:74418"/>
        <dbReference type="ChEBI" id="CHEBI:456215"/>
        <dbReference type="EC" id="2.3.1.234"/>
    </reaction>
</comment>
<evidence type="ECO:0000256" key="1">
    <source>
        <dbReference type="ARBA" id="ARBA00022490"/>
    </source>
</evidence>
<dbReference type="InterPro" id="IPR017860">
    <property type="entry name" value="Peptidase_M22_CS"/>
</dbReference>
<protein>
    <recommendedName>
        <fullName evidence="8">tRNA N6-adenosine threonylcarbamoyltransferase</fullName>
        <ecNumber evidence="8">2.3.1.234</ecNumber>
    </recommendedName>
    <alternativeName>
        <fullName evidence="8">N6-L-threonylcarbamoyladenine synthase</fullName>
        <shortName evidence="8">t(6)A synthase</shortName>
    </alternativeName>
    <alternativeName>
        <fullName evidence="8">t(6)A37 threonylcarbamoyladenosine biosynthesis protein TsaD</fullName>
    </alternativeName>
    <alternativeName>
        <fullName evidence="8">tRNA threonylcarbamoyladenosine biosynthesis protein TsaD</fullName>
    </alternativeName>
</protein>
<dbReference type="InterPro" id="IPR043129">
    <property type="entry name" value="ATPase_NBD"/>
</dbReference>
<dbReference type="NCBIfam" id="TIGR03723">
    <property type="entry name" value="T6A_TsaD_YgjD"/>
    <property type="match status" value="1"/>
</dbReference>
<name>A0A450WN28_9GAMM</name>
<dbReference type="PROSITE" id="PS01016">
    <property type="entry name" value="GLYCOPROTEASE"/>
    <property type="match status" value="1"/>
</dbReference>
<comment type="cofactor">
    <cofactor evidence="8">
        <name>Fe(2+)</name>
        <dbReference type="ChEBI" id="CHEBI:29033"/>
    </cofactor>
    <text evidence="8">Binds 1 Fe(2+) ion per subunit.</text>
</comment>
<evidence type="ECO:0000256" key="6">
    <source>
        <dbReference type="ARBA" id="ARBA00023315"/>
    </source>
</evidence>
<dbReference type="CDD" id="cd24133">
    <property type="entry name" value="ASKHA_NBD_TsaD_bac"/>
    <property type="match status" value="1"/>
</dbReference>
<dbReference type="HAMAP" id="MF_01445">
    <property type="entry name" value="TsaD"/>
    <property type="match status" value="1"/>
</dbReference>
<accession>A0A450WN28</accession>
<evidence type="ECO:0000259" key="9">
    <source>
        <dbReference type="Pfam" id="PF00814"/>
    </source>
</evidence>
<dbReference type="EMBL" id="CAADFK010000141">
    <property type="protein sequence ID" value="VFK18420.1"/>
    <property type="molecule type" value="Genomic_DNA"/>
</dbReference>
<evidence type="ECO:0000256" key="4">
    <source>
        <dbReference type="ARBA" id="ARBA00022723"/>
    </source>
</evidence>
<reference evidence="10" key="1">
    <citation type="submission" date="2019-02" db="EMBL/GenBank/DDBJ databases">
        <authorList>
            <person name="Gruber-Vodicka R. H."/>
            <person name="Seah K. B. B."/>
        </authorList>
    </citation>
    <scope>NUCLEOTIDE SEQUENCE</scope>
    <source>
        <strain evidence="10">BECK_S313</strain>
    </source>
</reference>
<evidence type="ECO:0000256" key="8">
    <source>
        <dbReference type="HAMAP-Rule" id="MF_01445"/>
    </source>
</evidence>
<dbReference type="InterPro" id="IPR017861">
    <property type="entry name" value="KAE1/TsaD"/>
</dbReference>